<feature type="signal peptide" evidence="6">
    <location>
        <begin position="1"/>
        <end position="24"/>
    </location>
</feature>
<dbReference type="Gene3D" id="3.90.780.10">
    <property type="entry name" value="5'-Nucleotidase, C-terminal domain"/>
    <property type="match status" value="1"/>
</dbReference>
<evidence type="ECO:0000256" key="6">
    <source>
        <dbReference type="RuleBase" id="RU362119"/>
    </source>
</evidence>
<dbReference type="EMBL" id="MU839847">
    <property type="protein sequence ID" value="KAK1750413.1"/>
    <property type="molecule type" value="Genomic_DNA"/>
</dbReference>
<dbReference type="PANTHER" id="PTHR11575:SF24">
    <property type="entry name" value="5'-NUCLEOTIDASE"/>
    <property type="match status" value="1"/>
</dbReference>
<comment type="caution">
    <text evidence="9">The sequence shown here is derived from an EMBL/GenBank/DDBJ whole genome shotgun (WGS) entry which is preliminary data.</text>
</comment>
<keyword evidence="5 6" id="KW-0378">Hydrolase</keyword>
<proteinExistence type="inferred from homology"/>
<evidence type="ECO:0000256" key="5">
    <source>
        <dbReference type="ARBA" id="ARBA00022801"/>
    </source>
</evidence>
<evidence type="ECO:0000256" key="1">
    <source>
        <dbReference type="ARBA" id="ARBA00006654"/>
    </source>
</evidence>
<dbReference type="SUPFAM" id="SSF56300">
    <property type="entry name" value="Metallo-dependent phosphatases"/>
    <property type="match status" value="1"/>
</dbReference>
<reference evidence="9" key="1">
    <citation type="submission" date="2023-06" db="EMBL/GenBank/DDBJ databases">
        <title>Genome-scale phylogeny and comparative genomics of the fungal order Sordariales.</title>
        <authorList>
            <consortium name="Lawrence Berkeley National Laboratory"/>
            <person name="Hensen N."/>
            <person name="Bonometti L."/>
            <person name="Westerberg I."/>
            <person name="Brannstrom I.O."/>
            <person name="Guillou S."/>
            <person name="Cros-Aarteil S."/>
            <person name="Calhoun S."/>
            <person name="Haridas S."/>
            <person name="Kuo A."/>
            <person name="Mondo S."/>
            <person name="Pangilinan J."/>
            <person name="Riley R."/>
            <person name="Labutti K."/>
            <person name="Andreopoulos B."/>
            <person name="Lipzen A."/>
            <person name="Chen C."/>
            <person name="Yanf M."/>
            <person name="Daum C."/>
            <person name="Ng V."/>
            <person name="Clum A."/>
            <person name="Steindorff A."/>
            <person name="Ohm R."/>
            <person name="Martin F."/>
            <person name="Silar P."/>
            <person name="Natvig D."/>
            <person name="Lalanne C."/>
            <person name="Gautier V."/>
            <person name="Ament-Velasquez S.L."/>
            <person name="Kruys A."/>
            <person name="Hutchinson M.I."/>
            <person name="Powell A.J."/>
            <person name="Barry K."/>
            <person name="Miller A.N."/>
            <person name="Grigoriev I.V."/>
            <person name="Debuchy R."/>
            <person name="Gladieux P."/>
            <person name="Thoren M.H."/>
            <person name="Johannesson H."/>
        </authorList>
    </citation>
    <scope>NUCLEOTIDE SEQUENCE</scope>
    <source>
        <strain evidence="9">PSN4</strain>
    </source>
</reference>
<evidence type="ECO:0000313" key="10">
    <source>
        <dbReference type="Proteomes" id="UP001239445"/>
    </source>
</evidence>
<feature type="domain" description="5'-Nucleotidase C-terminal" evidence="8">
    <location>
        <begin position="347"/>
        <end position="509"/>
    </location>
</feature>
<dbReference type="InterPro" id="IPR036907">
    <property type="entry name" value="5'-Nucleotdase_C_sf"/>
</dbReference>
<dbReference type="InterPro" id="IPR006179">
    <property type="entry name" value="5_nucleotidase/apyrase"/>
</dbReference>
<accession>A0AAJ0B2E1</accession>
<feature type="chain" id="PRO_5042315873" evidence="6">
    <location>
        <begin position="25"/>
        <end position="560"/>
    </location>
</feature>
<dbReference type="FunFam" id="3.60.21.10:FF:000020">
    <property type="entry name" value="NT5E isoform 4"/>
    <property type="match status" value="1"/>
</dbReference>
<dbReference type="Pfam" id="PF02872">
    <property type="entry name" value="5_nucleotid_C"/>
    <property type="match status" value="1"/>
</dbReference>
<keyword evidence="3 6" id="KW-0732">Signal</keyword>
<comment type="similarity">
    <text evidence="1 6">Belongs to the 5'-nucleotidase family.</text>
</comment>
<dbReference type="Proteomes" id="UP001239445">
    <property type="component" value="Unassembled WGS sequence"/>
</dbReference>
<evidence type="ECO:0000256" key="3">
    <source>
        <dbReference type="ARBA" id="ARBA00022729"/>
    </source>
</evidence>
<keyword evidence="10" id="KW-1185">Reference proteome</keyword>
<dbReference type="AlphaFoldDB" id="A0AAJ0B2E1"/>
<dbReference type="InterPro" id="IPR004843">
    <property type="entry name" value="Calcineurin-like_PHP"/>
</dbReference>
<evidence type="ECO:0000256" key="2">
    <source>
        <dbReference type="ARBA" id="ARBA00022723"/>
    </source>
</evidence>
<keyword evidence="4 6" id="KW-0547">Nucleotide-binding</keyword>
<dbReference type="Gene3D" id="3.60.21.10">
    <property type="match status" value="1"/>
</dbReference>
<feature type="domain" description="Calcineurin-like phosphoesterase" evidence="7">
    <location>
        <begin position="48"/>
        <end position="260"/>
    </location>
</feature>
<dbReference type="PANTHER" id="PTHR11575">
    <property type="entry name" value="5'-NUCLEOTIDASE-RELATED"/>
    <property type="match status" value="1"/>
</dbReference>
<name>A0AAJ0B2E1_9PEZI</name>
<dbReference type="GO" id="GO:0000166">
    <property type="term" value="F:nucleotide binding"/>
    <property type="evidence" value="ECO:0007669"/>
    <property type="project" value="UniProtKB-KW"/>
</dbReference>
<dbReference type="PRINTS" id="PR01607">
    <property type="entry name" value="APYRASEFAMLY"/>
</dbReference>
<evidence type="ECO:0000259" key="8">
    <source>
        <dbReference type="Pfam" id="PF02872"/>
    </source>
</evidence>
<dbReference type="CDD" id="cd07409">
    <property type="entry name" value="MPP_CD73_N"/>
    <property type="match status" value="1"/>
</dbReference>
<evidence type="ECO:0000313" key="9">
    <source>
        <dbReference type="EMBL" id="KAK1750413.1"/>
    </source>
</evidence>
<evidence type="ECO:0000259" key="7">
    <source>
        <dbReference type="Pfam" id="PF00149"/>
    </source>
</evidence>
<dbReference type="InterPro" id="IPR029052">
    <property type="entry name" value="Metallo-depent_PP-like"/>
</dbReference>
<dbReference type="GO" id="GO:0009166">
    <property type="term" value="P:nucleotide catabolic process"/>
    <property type="evidence" value="ECO:0007669"/>
    <property type="project" value="InterPro"/>
</dbReference>
<evidence type="ECO:0000256" key="4">
    <source>
        <dbReference type="ARBA" id="ARBA00022741"/>
    </source>
</evidence>
<dbReference type="GO" id="GO:0046872">
    <property type="term" value="F:metal ion binding"/>
    <property type="evidence" value="ECO:0007669"/>
    <property type="project" value="UniProtKB-KW"/>
</dbReference>
<gene>
    <name evidence="9" type="ORF">QBC47DRAFT_455303</name>
</gene>
<protein>
    <submittedName>
        <fullName evidence="9">Metallo-dependent phosphatase-like protein</fullName>
    </submittedName>
</protein>
<dbReference type="Pfam" id="PF00149">
    <property type="entry name" value="Metallophos"/>
    <property type="match status" value="1"/>
</dbReference>
<dbReference type="InterPro" id="IPR008334">
    <property type="entry name" value="5'-Nucleotdase_C"/>
</dbReference>
<keyword evidence="2" id="KW-0479">Metal-binding</keyword>
<dbReference type="SUPFAM" id="SSF55816">
    <property type="entry name" value="5'-nucleotidase (syn. UDP-sugar hydrolase), C-terminal domain"/>
    <property type="match status" value="1"/>
</dbReference>
<organism evidence="9 10">
    <name type="scientific">Echria macrotheca</name>
    <dbReference type="NCBI Taxonomy" id="438768"/>
    <lineage>
        <taxon>Eukaryota</taxon>
        <taxon>Fungi</taxon>
        <taxon>Dikarya</taxon>
        <taxon>Ascomycota</taxon>
        <taxon>Pezizomycotina</taxon>
        <taxon>Sordariomycetes</taxon>
        <taxon>Sordariomycetidae</taxon>
        <taxon>Sordariales</taxon>
        <taxon>Schizotheciaceae</taxon>
        <taxon>Echria</taxon>
    </lineage>
</organism>
<dbReference type="GO" id="GO:0016787">
    <property type="term" value="F:hydrolase activity"/>
    <property type="evidence" value="ECO:0007669"/>
    <property type="project" value="UniProtKB-KW"/>
</dbReference>
<sequence>MASLRDLLLWAALGFGAAIPGVAAHEDHLVSRRMTKRFVDDNGHYNISFYHINDVHAHLDEFSSSGTDCPDKTKGCRGGYARVRSVLKETRPDHPDSLFLNAGDEFQGTMFFTFYGGEKIAETLNQMGFDGMTLGNHEWDKGDDVLGDFLNNLTFPIISANVHSDNEKLNKTIKPYHIYEQYELAVIGVTTDTTPSISQPGAGTTFSDPVQAVQNTIDHIRATTNIKRIAALTHIGYEEDQRLARETTGLHLIMGGHSHTKLGSEPGSEGPYPTIVTNKNGDEVFVVTAWRWGEYLGYIDVTYDADGKILEYHGAPINLSNKTAQDPELQAQITEWRKPFEEYAARVVGYSNVVLEQSNCVTEECVLGDFMADAMLQYRLNNTSPSSSARPDFALLNGGGVRATIDIGPITRGEVLTAFPFGNAVVDVVMSGDSLWKSLEGIVSGTSQVNGRPVPSFLQVSSGIVVRYNPAASAGSKLVSVDIGGKPLDRAAEYRIVTVDFVATGGDNYFDPPFRDIIALDTLDEVLIRHIGAMSPVEATLGGRLVKGSKCTSRTKKRQV</sequence>